<dbReference type="PANTHER" id="PTHR23502:SF51">
    <property type="entry name" value="QUINIDINE RESISTANCE PROTEIN 1-RELATED"/>
    <property type="match status" value="1"/>
</dbReference>
<feature type="transmembrane region" description="Helical" evidence="7">
    <location>
        <begin position="324"/>
        <end position="343"/>
    </location>
</feature>
<dbReference type="Pfam" id="PF07690">
    <property type="entry name" value="MFS_1"/>
    <property type="match status" value="1"/>
</dbReference>
<dbReference type="GO" id="GO:0005886">
    <property type="term" value="C:plasma membrane"/>
    <property type="evidence" value="ECO:0007669"/>
    <property type="project" value="TreeGrafter"/>
</dbReference>
<feature type="transmembrane region" description="Helical" evidence="7">
    <location>
        <begin position="355"/>
        <end position="375"/>
    </location>
</feature>
<proteinExistence type="predicted"/>
<comment type="subcellular location">
    <subcellularLocation>
        <location evidence="1">Membrane</location>
        <topology evidence="1">Multi-pass membrane protein</topology>
    </subcellularLocation>
</comment>
<dbReference type="InterPro" id="IPR036259">
    <property type="entry name" value="MFS_trans_sf"/>
</dbReference>
<evidence type="ECO:0000256" key="2">
    <source>
        <dbReference type="ARBA" id="ARBA00022448"/>
    </source>
</evidence>
<feature type="transmembrane region" description="Helical" evidence="7">
    <location>
        <begin position="504"/>
        <end position="528"/>
    </location>
</feature>
<reference evidence="9 10" key="1">
    <citation type="submission" date="2019-04" db="EMBL/GenBank/DDBJ databases">
        <title>Friends and foes A comparative genomics studyof 23 Aspergillus species from section Flavi.</title>
        <authorList>
            <consortium name="DOE Joint Genome Institute"/>
            <person name="Kjaerbolling I."/>
            <person name="Vesth T."/>
            <person name="Frisvad J.C."/>
            <person name="Nybo J.L."/>
            <person name="Theobald S."/>
            <person name="Kildgaard S."/>
            <person name="Isbrandt T."/>
            <person name="Kuo A."/>
            <person name="Sato A."/>
            <person name="Lyhne E.K."/>
            <person name="Kogle M.E."/>
            <person name="Wiebenga A."/>
            <person name="Kun R.S."/>
            <person name="Lubbers R.J."/>
            <person name="Makela M.R."/>
            <person name="Barry K."/>
            <person name="Chovatia M."/>
            <person name="Clum A."/>
            <person name="Daum C."/>
            <person name="Haridas S."/>
            <person name="He G."/>
            <person name="LaButti K."/>
            <person name="Lipzen A."/>
            <person name="Mondo S."/>
            <person name="Riley R."/>
            <person name="Salamov A."/>
            <person name="Simmons B.A."/>
            <person name="Magnuson J.K."/>
            <person name="Henrissat B."/>
            <person name="Mortensen U.H."/>
            <person name="Larsen T.O."/>
            <person name="Devries R.P."/>
            <person name="Grigoriev I.V."/>
            <person name="Machida M."/>
            <person name="Baker S.E."/>
            <person name="Andersen M.R."/>
        </authorList>
    </citation>
    <scope>NUCLEOTIDE SEQUENCE [LARGE SCALE GENOMIC DNA]</scope>
    <source>
        <strain evidence="9 10">CBS 763.97</strain>
    </source>
</reference>
<accession>A0A5N6ZTP6</accession>
<evidence type="ECO:0000256" key="1">
    <source>
        <dbReference type="ARBA" id="ARBA00004141"/>
    </source>
</evidence>
<feature type="transmembrane region" description="Helical" evidence="7">
    <location>
        <begin position="83"/>
        <end position="101"/>
    </location>
</feature>
<dbReference type="FunFam" id="1.20.1720.10:FF:000009">
    <property type="entry name" value="MFS multidrug transporter"/>
    <property type="match status" value="1"/>
</dbReference>
<dbReference type="EMBL" id="ML737755">
    <property type="protein sequence ID" value="KAE8360902.1"/>
    <property type="molecule type" value="Genomic_DNA"/>
</dbReference>
<keyword evidence="3 7" id="KW-0812">Transmembrane</keyword>
<evidence type="ECO:0000259" key="8">
    <source>
        <dbReference type="PROSITE" id="PS50850"/>
    </source>
</evidence>
<dbReference type="InterPro" id="IPR020846">
    <property type="entry name" value="MFS_dom"/>
</dbReference>
<name>A0A5N6ZTP6_9EURO</name>
<dbReference type="OrthoDB" id="2441642at2759"/>
<dbReference type="PANTHER" id="PTHR23502">
    <property type="entry name" value="MAJOR FACILITATOR SUPERFAMILY"/>
    <property type="match status" value="1"/>
</dbReference>
<evidence type="ECO:0000313" key="10">
    <source>
        <dbReference type="Proteomes" id="UP000326268"/>
    </source>
</evidence>
<protein>
    <submittedName>
        <fullName evidence="9">Major facilitator superfamily domain-containing protein</fullName>
    </submittedName>
</protein>
<feature type="transmembrane region" description="Helical" evidence="7">
    <location>
        <begin position="439"/>
        <end position="465"/>
    </location>
</feature>
<dbReference type="Gene3D" id="1.20.1250.20">
    <property type="entry name" value="MFS general substrate transporter like domains"/>
    <property type="match status" value="1"/>
</dbReference>
<evidence type="ECO:0000313" key="9">
    <source>
        <dbReference type="EMBL" id="KAE8360902.1"/>
    </source>
</evidence>
<feature type="transmembrane region" description="Helical" evidence="7">
    <location>
        <begin position="169"/>
        <end position="192"/>
    </location>
</feature>
<dbReference type="Gene3D" id="1.20.1720.10">
    <property type="entry name" value="Multidrug resistance protein D"/>
    <property type="match status" value="1"/>
</dbReference>
<feature type="transmembrane region" description="Helical" evidence="7">
    <location>
        <begin position="113"/>
        <end position="133"/>
    </location>
</feature>
<evidence type="ECO:0000256" key="5">
    <source>
        <dbReference type="ARBA" id="ARBA00023136"/>
    </source>
</evidence>
<evidence type="ECO:0000256" key="3">
    <source>
        <dbReference type="ARBA" id="ARBA00022692"/>
    </source>
</evidence>
<dbReference type="GO" id="GO:0022857">
    <property type="term" value="F:transmembrane transporter activity"/>
    <property type="evidence" value="ECO:0007669"/>
    <property type="project" value="InterPro"/>
</dbReference>
<sequence length="547" mass="59885">MSLSRSACRPQIDSTGSTANGNESTNETEDINPVEPKACAEDQIGETNKGNPELYPVGKEPDTKDDAPYCSLSERRKISVMQIASFSGIISPISASIYYPALPTLAKDMNVSISLINLTIMTYLILQGISPSFTGSFSDVYGRRLAYMFCYTTYIGANIGLALQSDYAALMVLRCVQAAGSSGTIAIGSAVVADISTRAERGKYIAYATMGTTLGPALGPVIGGLLDHFLGWRWIFWFLVILGGFNFALILVTYPETCRAVVGNGSVPPAKWNRPLWAMLREALGLQSHEVGKKIDYETLEKSRSRPNPLTSVRIALEKEGGLILIYGALLYAGYMIILSTLTSQLESEYGFNSIQVGLCYLPLGIGSLTSRWSAGPLLDWNFKREAKRQNLPIVKNRQQDIRDFNIEKARLTITMPFVYAACLLLLAYGWVMRCKTHLAVPLVLLFFSGHLTTGAFSTLSTLIVDIHRQSAATAVAANNLFRCLLAAGATAFATPLIDRIGIGWTTTFIVGVWIVFSAFLWAVYLWGHTWREELRVKRSEGDGIPA</sequence>
<dbReference type="InterPro" id="IPR011701">
    <property type="entry name" value="MFS"/>
</dbReference>
<keyword evidence="5 7" id="KW-0472">Membrane</keyword>
<feature type="transmembrane region" description="Helical" evidence="7">
    <location>
        <begin position="145"/>
        <end position="163"/>
    </location>
</feature>
<feature type="transmembrane region" description="Helical" evidence="7">
    <location>
        <begin position="477"/>
        <end position="498"/>
    </location>
</feature>
<evidence type="ECO:0000256" key="4">
    <source>
        <dbReference type="ARBA" id="ARBA00022989"/>
    </source>
</evidence>
<dbReference type="PROSITE" id="PS50850">
    <property type="entry name" value="MFS"/>
    <property type="match status" value="1"/>
</dbReference>
<dbReference type="AlphaFoldDB" id="A0A5N6ZTP6"/>
<gene>
    <name evidence="9" type="ORF">BDV27DRAFT_161223</name>
</gene>
<feature type="transmembrane region" description="Helical" evidence="7">
    <location>
        <begin position="234"/>
        <end position="254"/>
    </location>
</feature>
<feature type="compositionally biased region" description="Polar residues" evidence="6">
    <location>
        <begin position="12"/>
        <end position="25"/>
    </location>
</feature>
<dbReference type="RefSeq" id="XP_031923983.1">
    <property type="nucleotide sequence ID" value="XM_032073182.1"/>
</dbReference>
<dbReference type="Proteomes" id="UP000326268">
    <property type="component" value="Unassembled WGS sequence"/>
</dbReference>
<dbReference type="GeneID" id="43657628"/>
<organism evidence="9 10">
    <name type="scientific">Aspergillus caelatus</name>
    <dbReference type="NCBI Taxonomy" id="61420"/>
    <lineage>
        <taxon>Eukaryota</taxon>
        <taxon>Fungi</taxon>
        <taxon>Dikarya</taxon>
        <taxon>Ascomycota</taxon>
        <taxon>Pezizomycotina</taxon>
        <taxon>Eurotiomycetes</taxon>
        <taxon>Eurotiomycetidae</taxon>
        <taxon>Eurotiales</taxon>
        <taxon>Aspergillaceae</taxon>
        <taxon>Aspergillus</taxon>
        <taxon>Aspergillus subgen. Circumdati</taxon>
    </lineage>
</organism>
<evidence type="ECO:0000256" key="6">
    <source>
        <dbReference type="SAM" id="MobiDB-lite"/>
    </source>
</evidence>
<keyword evidence="2" id="KW-0813">Transport</keyword>
<keyword evidence="10" id="KW-1185">Reference proteome</keyword>
<dbReference type="CDD" id="cd17323">
    <property type="entry name" value="MFS_Tpo1_MDR_like"/>
    <property type="match status" value="1"/>
</dbReference>
<dbReference type="SUPFAM" id="SSF103473">
    <property type="entry name" value="MFS general substrate transporter"/>
    <property type="match status" value="1"/>
</dbReference>
<evidence type="ECO:0000256" key="7">
    <source>
        <dbReference type="SAM" id="Phobius"/>
    </source>
</evidence>
<feature type="region of interest" description="Disordered" evidence="6">
    <location>
        <begin position="1"/>
        <end position="66"/>
    </location>
</feature>
<feature type="transmembrane region" description="Helical" evidence="7">
    <location>
        <begin position="412"/>
        <end position="433"/>
    </location>
</feature>
<feature type="transmembrane region" description="Helical" evidence="7">
    <location>
        <begin position="204"/>
        <end position="222"/>
    </location>
</feature>
<feature type="domain" description="Major facilitator superfamily (MFS) profile" evidence="8">
    <location>
        <begin position="80"/>
        <end position="531"/>
    </location>
</feature>
<keyword evidence="4 7" id="KW-1133">Transmembrane helix</keyword>